<name>A0A6G0TIJ9_APHGL</name>
<comment type="caution">
    <text evidence="1">The sequence shown here is derived from an EMBL/GenBank/DDBJ whole genome shotgun (WGS) entry which is preliminary data.</text>
</comment>
<evidence type="ECO:0000313" key="2">
    <source>
        <dbReference type="Proteomes" id="UP000475862"/>
    </source>
</evidence>
<protein>
    <submittedName>
        <fullName evidence="1">Uncharacterized protein</fullName>
    </submittedName>
</protein>
<keyword evidence="2" id="KW-1185">Reference proteome</keyword>
<sequence>MSKQTKSSLFFSIDLDLVHSELTILLKNDRNYLLFALFQLCCDLNAAAAKLDNVVGFKFLFTLQLHCSRCKILLNYRHWVKILGLWVPIDILALHQPISVRIWLYHFPDYTITKRQENWRLRFANRSAVSAVRATDIHRFFDPGSSSGIVMLRHCFGRFSGVVLSGLQHSSGLPSSYIWKATMPCHV</sequence>
<organism evidence="1 2">
    <name type="scientific">Aphis glycines</name>
    <name type="common">Soybean aphid</name>
    <dbReference type="NCBI Taxonomy" id="307491"/>
    <lineage>
        <taxon>Eukaryota</taxon>
        <taxon>Metazoa</taxon>
        <taxon>Ecdysozoa</taxon>
        <taxon>Arthropoda</taxon>
        <taxon>Hexapoda</taxon>
        <taxon>Insecta</taxon>
        <taxon>Pterygota</taxon>
        <taxon>Neoptera</taxon>
        <taxon>Paraneoptera</taxon>
        <taxon>Hemiptera</taxon>
        <taxon>Sternorrhyncha</taxon>
        <taxon>Aphidomorpha</taxon>
        <taxon>Aphidoidea</taxon>
        <taxon>Aphididae</taxon>
        <taxon>Aphidini</taxon>
        <taxon>Aphis</taxon>
        <taxon>Aphis</taxon>
    </lineage>
</organism>
<reference evidence="1 2" key="1">
    <citation type="submission" date="2019-08" db="EMBL/GenBank/DDBJ databases">
        <title>The genome of the soybean aphid Biotype 1, its phylome, world population structure and adaptation to the North American continent.</title>
        <authorList>
            <person name="Giordano R."/>
            <person name="Donthu R.K."/>
            <person name="Hernandez A.G."/>
            <person name="Wright C.L."/>
            <person name="Zimin A.V."/>
        </authorList>
    </citation>
    <scope>NUCLEOTIDE SEQUENCE [LARGE SCALE GENOMIC DNA]</scope>
    <source>
        <tissue evidence="1">Whole aphids</tissue>
    </source>
</reference>
<accession>A0A6G0TIJ9</accession>
<dbReference type="Proteomes" id="UP000475862">
    <property type="component" value="Unassembled WGS sequence"/>
</dbReference>
<gene>
    <name evidence="1" type="ORF">AGLY_009375</name>
</gene>
<evidence type="ECO:0000313" key="1">
    <source>
        <dbReference type="EMBL" id="KAE9532947.1"/>
    </source>
</evidence>
<proteinExistence type="predicted"/>
<dbReference type="EMBL" id="VYZN01000037">
    <property type="protein sequence ID" value="KAE9532947.1"/>
    <property type="molecule type" value="Genomic_DNA"/>
</dbReference>
<dbReference type="AlphaFoldDB" id="A0A6G0TIJ9"/>